<evidence type="ECO:0000313" key="4">
    <source>
        <dbReference type="Proteomes" id="UP000593567"/>
    </source>
</evidence>
<dbReference type="AlphaFoldDB" id="A0A7J7J2H4"/>
<dbReference type="HAMAP" id="MF_00528">
    <property type="entry name" value="Maf"/>
    <property type="match status" value="1"/>
</dbReference>
<dbReference type="GO" id="GO:0047429">
    <property type="term" value="F:nucleoside triphosphate diphosphatase activity"/>
    <property type="evidence" value="ECO:0007669"/>
    <property type="project" value="InterPro"/>
</dbReference>
<dbReference type="CDD" id="cd00555">
    <property type="entry name" value="Maf"/>
    <property type="match status" value="1"/>
</dbReference>
<dbReference type="OrthoDB" id="10267058at2759"/>
<dbReference type="NCBIfam" id="TIGR00172">
    <property type="entry name" value="maf"/>
    <property type="match status" value="1"/>
</dbReference>
<dbReference type="Proteomes" id="UP000593567">
    <property type="component" value="Unassembled WGS sequence"/>
</dbReference>
<keyword evidence="2" id="KW-0378">Hydrolase</keyword>
<name>A0A7J7J2H4_BUGNE</name>
<accession>A0A7J7J2H4</accession>
<proteinExistence type="inferred from homology"/>
<dbReference type="Gene3D" id="3.90.950.10">
    <property type="match status" value="1"/>
</dbReference>
<dbReference type="SUPFAM" id="SSF52972">
    <property type="entry name" value="ITPase-like"/>
    <property type="match status" value="1"/>
</dbReference>
<evidence type="ECO:0000313" key="3">
    <source>
        <dbReference type="EMBL" id="KAF6019648.1"/>
    </source>
</evidence>
<organism evidence="3 4">
    <name type="scientific">Bugula neritina</name>
    <name type="common">Brown bryozoan</name>
    <name type="synonym">Sertularia neritina</name>
    <dbReference type="NCBI Taxonomy" id="10212"/>
    <lineage>
        <taxon>Eukaryota</taxon>
        <taxon>Metazoa</taxon>
        <taxon>Spiralia</taxon>
        <taxon>Lophotrochozoa</taxon>
        <taxon>Bryozoa</taxon>
        <taxon>Gymnolaemata</taxon>
        <taxon>Cheilostomatida</taxon>
        <taxon>Flustrina</taxon>
        <taxon>Buguloidea</taxon>
        <taxon>Bugulidae</taxon>
        <taxon>Bugula</taxon>
    </lineage>
</organism>
<gene>
    <name evidence="3" type="ORF">EB796_022011</name>
</gene>
<evidence type="ECO:0000256" key="1">
    <source>
        <dbReference type="ARBA" id="ARBA00001968"/>
    </source>
</evidence>
<dbReference type="InterPro" id="IPR003697">
    <property type="entry name" value="Maf-like"/>
</dbReference>
<comment type="cofactor">
    <cofactor evidence="1">
        <name>a divalent metal cation</name>
        <dbReference type="ChEBI" id="CHEBI:60240"/>
    </cofactor>
</comment>
<dbReference type="InterPro" id="IPR029001">
    <property type="entry name" value="ITPase-like_fam"/>
</dbReference>
<protein>
    <submittedName>
        <fullName evidence="3">ASMTL</fullName>
    </submittedName>
</protein>
<dbReference type="Pfam" id="PF02545">
    <property type="entry name" value="Maf"/>
    <property type="match status" value="1"/>
</dbReference>
<dbReference type="PANTHER" id="PTHR43213">
    <property type="entry name" value="BIFUNCTIONAL DTTP/UTP PYROPHOSPHATASE/METHYLTRANSFERASE PROTEIN-RELATED"/>
    <property type="match status" value="1"/>
</dbReference>
<sequence>MYTGALTIVAYFFLFIISTLHDTQQIMFSVPKLNVFERIILASGSPRRKEILENKGGLSNLIISPSTYEEENKGLVDKLDVYKYITDIAVGKVKQVALLDKSKMDGVVHTKTLYIGADTIVFHKGKILEKPTDKKDALSMLKEFRKDVDHQVCSAVVLLVFNEKNSTSQDQFEIHSFHETTDVKFTSGLSDEILEHYVDTGEPMDKAGGYGIQGLGAQLIESIHGDYYNVMGFPLYRFCQELNMFIETLQCKSLFL</sequence>
<comment type="caution">
    <text evidence="3">The sequence shown here is derived from an EMBL/GenBank/DDBJ whole genome shotgun (WGS) entry which is preliminary data.</text>
</comment>
<dbReference type="PANTHER" id="PTHR43213:SF5">
    <property type="entry name" value="BIFUNCTIONAL DTTP_UTP PYROPHOSPHATASE_METHYLTRANSFERASE PROTEIN-RELATED"/>
    <property type="match status" value="1"/>
</dbReference>
<reference evidence="3" key="1">
    <citation type="submission" date="2020-06" db="EMBL/GenBank/DDBJ databases">
        <title>Draft genome of Bugula neritina, a colonial animal packing powerful symbionts and potential medicines.</title>
        <authorList>
            <person name="Rayko M."/>
        </authorList>
    </citation>
    <scope>NUCLEOTIDE SEQUENCE [LARGE SCALE GENOMIC DNA]</scope>
    <source>
        <strain evidence="3">Kwan_BN1</strain>
    </source>
</reference>
<evidence type="ECO:0000256" key="2">
    <source>
        <dbReference type="ARBA" id="ARBA00022801"/>
    </source>
</evidence>
<keyword evidence="4" id="KW-1185">Reference proteome</keyword>
<dbReference type="EMBL" id="VXIV02003216">
    <property type="protein sequence ID" value="KAF6019648.1"/>
    <property type="molecule type" value="Genomic_DNA"/>
</dbReference>